<dbReference type="InterPro" id="IPR003140">
    <property type="entry name" value="PLipase/COase/thioEstase"/>
</dbReference>
<dbReference type="KEGG" id="pbh:AAW51_1481"/>
<dbReference type="Proteomes" id="UP000035352">
    <property type="component" value="Chromosome"/>
</dbReference>
<dbReference type="InterPro" id="IPR029058">
    <property type="entry name" value="AB_hydrolase_fold"/>
</dbReference>
<evidence type="ECO:0000313" key="5">
    <source>
        <dbReference type="Proteomes" id="UP000035352"/>
    </source>
</evidence>
<name>A0A0G3BFQ8_9BURK</name>
<gene>
    <name evidence="4" type="ORF">AAW51_1481</name>
</gene>
<dbReference type="GO" id="GO:0016787">
    <property type="term" value="F:hydrolase activity"/>
    <property type="evidence" value="ECO:0007669"/>
    <property type="project" value="UniProtKB-KW"/>
</dbReference>
<dbReference type="InterPro" id="IPR050565">
    <property type="entry name" value="LYPA1-2/EST-like"/>
</dbReference>
<dbReference type="EMBL" id="CP011371">
    <property type="protein sequence ID" value="AKJ28172.1"/>
    <property type="molecule type" value="Genomic_DNA"/>
</dbReference>
<reference evidence="4 5" key="1">
    <citation type="submission" date="2015-05" db="EMBL/GenBank/DDBJ databases">
        <authorList>
            <person name="Tang B."/>
            <person name="Yu Y."/>
        </authorList>
    </citation>
    <scope>NUCLEOTIDE SEQUENCE [LARGE SCALE GENOMIC DNA]</scope>
    <source>
        <strain evidence="4 5">DSM 7029</strain>
    </source>
</reference>
<dbReference type="OrthoDB" id="9801763at2"/>
<dbReference type="Pfam" id="PF02230">
    <property type="entry name" value="Abhydrolase_2"/>
    <property type="match status" value="1"/>
</dbReference>
<evidence type="ECO:0000256" key="1">
    <source>
        <dbReference type="ARBA" id="ARBA00006499"/>
    </source>
</evidence>
<sequence>MHSFDPGRPGISGPLHADYMPLVYRWRAAHASATRRPLLVLLHGVGGDEMSLAPLIASLPTDLHVALVRGPIAQPEGGYAWYTMQQTGLGLRANADQAEAAREQLLQLLTHLRLAHPFDPRQVYVAGFSQGGVMSASVGLTRPDKVAAIGVLCGRILPQVKWQLAPGGQLSRLQAFVAHGGADDVIPSEHAVDTVHTLAEHRVQLLYRDYPGGHEISAEMAADFVQWVAQRCKLAYRGGAPT</sequence>
<dbReference type="RefSeq" id="WP_053013408.1">
    <property type="nucleotide sequence ID" value="NZ_CP011371.1"/>
</dbReference>
<dbReference type="PANTHER" id="PTHR10655:SF17">
    <property type="entry name" value="LYSOPHOSPHOLIPASE-LIKE PROTEIN 1"/>
    <property type="match status" value="1"/>
</dbReference>
<accession>A0A0G3BFQ8</accession>
<dbReference type="PANTHER" id="PTHR10655">
    <property type="entry name" value="LYSOPHOSPHOLIPASE-RELATED"/>
    <property type="match status" value="1"/>
</dbReference>
<comment type="similarity">
    <text evidence="1">Belongs to the AB hydrolase superfamily. AB hydrolase 2 family.</text>
</comment>
<dbReference type="SUPFAM" id="SSF53474">
    <property type="entry name" value="alpha/beta-Hydrolases"/>
    <property type="match status" value="1"/>
</dbReference>
<proteinExistence type="inferred from homology"/>
<dbReference type="Gene3D" id="3.40.50.1820">
    <property type="entry name" value="alpha/beta hydrolase"/>
    <property type="match status" value="1"/>
</dbReference>
<evidence type="ECO:0000313" key="4">
    <source>
        <dbReference type="EMBL" id="AKJ28172.1"/>
    </source>
</evidence>
<feature type="domain" description="Phospholipase/carboxylesterase/thioesterase" evidence="3">
    <location>
        <begin position="34"/>
        <end position="224"/>
    </location>
</feature>
<dbReference type="AlphaFoldDB" id="A0A0G3BFQ8"/>
<protein>
    <submittedName>
        <fullName evidence="4">Phospholipase/carboxylesterase</fullName>
    </submittedName>
</protein>
<evidence type="ECO:0000259" key="3">
    <source>
        <dbReference type="Pfam" id="PF02230"/>
    </source>
</evidence>
<organism evidence="4 5">
    <name type="scientific">Caldimonas brevitalea</name>
    <dbReference type="NCBI Taxonomy" id="413882"/>
    <lineage>
        <taxon>Bacteria</taxon>
        <taxon>Pseudomonadati</taxon>
        <taxon>Pseudomonadota</taxon>
        <taxon>Betaproteobacteria</taxon>
        <taxon>Burkholderiales</taxon>
        <taxon>Sphaerotilaceae</taxon>
        <taxon>Caldimonas</taxon>
    </lineage>
</organism>
<evidence type="ECO:0000256" key="2">
    <source>
        <dbReference type="ARBA" id="ARBA00022801"/>
    </source>
</evidence>
<dbReference type="STRING" id="413882.AAW51_1481"/>
<keyword evidence="2" id="KW-0378">Hydrolase</keyword>
<keyword evidence="5" id="KW-1185">Reference proteome</keyword>